<keyword evidence="3" id="KW-0067">ATP-binding</keyword>
<dbReference type="Pfam" id="PF02682">
    <property type="entry name" value="CT_C_D"/>
    <property type="match status" value="1"/>
</dbReference>
<dbReference type="InterPro" id="IPR029000">
    <property type="entry name" value="Cyclophilin-like_dom_sf"/>
</dbReference>
<dbReference type="Gene3D" id="3.30.1360.40">
    <property type="match status" value="1"/>
</dbReference>
<dbReference type="SUPFAM" id="SSF160467">
    <property type="entry name" value="PH0987 N-terminal domain-like"/>
    <property type="match status" value="1"/>
</dbReference>
<sequence length="240" mass="25940">MTQPPPPPRILPSGDTGLTVEFGEEIDPALNARVLELDRAAAALPGIVETIPTYRSLLVRYDPALVSYDDLGAQLVDLARDLKGEDRAGTIWDIPVCYGGEYGIDLEATAATHDLTPDELVRRHMAPTYRVYMLGFLPGFAYLGGLDPSIATSRRVSPRLQTPAGTISIGGIQALVASLAAPSGWHLLGRTPVRNFMPTREPAVIIQPGDGVRFRRIDEADFIRLDREAEAGQLVAEAVS</sequence>
<dbReference type="PANTHER" id="PTHR34698:SF2">
    <property type="entry name" value="5-OXOPROLINASE SUBUNIT B"/>
    <property type="match status" value="1"/>
</dbReference>
<protein>
    <submittedName>
        <fullName evidence="5">KipI family sensor histidine kinase inhibitor</fullName>
    </submittedName>
</protein>
<gene>
    <name evidence="5" type="ORF">EV668_0494</name>
</gene>
<dbReference type="SMART" id="SM00796">
    <property type="entry name" value="AHS1"/>
    <property type="match status" value="1"/>
</dbReference>
<evidence type="ECO:0000313" key="6">
    <source>
        <dbReference type="Proteomes" id="UP000295122"/>
    </source>
</evidence>
<dbReference type="GO" id="GO:0005524">
    <property type="term" value="F:ATP binding"/>
    <property type="evidence" value="ECO:0007669"/>
    <property type="project" value="UniProtKB-KW"/>
</dbReference>
<reference evidence="5 6" key="1">
    <citation type="submission" date="2019-03" db="EMBL/GenBank/DDBJ databases">
        <title>Genomic Encyclopedia of Type Strains, Phase IV (KMG-IV): sequencing the most valuable type-strain genomes for metagenomic binning, comparative biology and taxonomic classification.</title>
        <authorList>
            <person name="Goeker M."/>
        </authorList>
    </citation>
    <scope>NUCLEOTIDE SEQUENCE [LARGE SCALE GENOMIC DNA]</scope>
    <source>
        <strain evidence="5 6">DSM 25903</strain>
    </source>
</reference>
<dbReference type="PANTHER" id="PTHR34698">
    <property type="entry name" value="5-OXOPROLINASE SUBUNIT B"/>
    <property type="match status" value="1"/>
</dbReference>
<dbReference type="OrthoDB" id="9778567at2"/>
<accession>A0A4R7C4C3</accession>
<dbReference type="SUPFAM" id="SSF50891">
    <property type="entry name" value="Cyclophilin-like"/>
    <property type="match status" value="1"/>
</dbReference>
<keyword evidence="1" id="KW-0547">Nucleotide-binding</keyword>
<dbReference type="EMBL" id="SNZR01000011">
    <property type="protein sequence ID" value="TDR93238.1"/>
    <property type="molecule type" value="Genomic_DNA"/>
</dbReference>
<dbReference type="Proteomes" id="UP000295122">
    <property type="component" value="Unassembled WGS sequence"/>
</dbReference>
<feature type="domain" description="Carboxyltransferase" evidence="4">
    <location>
        <begin position="8"/>
        <end position="206"/>
    </location>
</feature>
<comment type="caution">
    <text evidence="5">The sequence shown here is derived from an EMBL/GenBank/DDBJ whole genome shotgun (WGS) entry which is preliminary data.</text>
</comment>
<dbReference type="GO" id="GO:0016787">
    <property type="term" value="F:hydrolase activity"/>
    <property type="evidence" value="ECO:0007669"/>
    <property type="project" value="UniProtKB-KW"/>
</dbReference>
<evidence type="ECO:0000256" key="1">
    <source>
        <dbReference type="ARBA" id="ARBA00022741"/>
    </source>
</evidence>
<evidence type="ECO:0000259" key="4">
    <source>
        <dbReference type="SMART" id="SM00796"/>
    </source>
</evidence>
<name>A0A4R7C4C3_9HYPH</name>
<dbReference type="NCBIfam" id="TIGR00370">
    <property type="entry name" value="5-oxoprolinase subunit PxpB"/>
    <property type="match status" value="1"/>
</dbReference>
<keyword evidence="6" id="KW-1185">Reference proteome</keyword>
<dbReference type="InterPro" id="IPR010016">
    <property type="entry name" value="PxpB"/>
</dbReference>
<dbReference type="InterPro" id="IPR003833">
    <property type="entry name" value="CT_C_D"/>
</dbReference>
<evidence type="ECO:0000256" key="3">
    <source>
        <dbReference type="ARBA" id="ARBA00022840"/>
    </source>
</evidence>
<organism evidence="5 6">
    <name type="scientific">Enterovirga rhinocerotis</name>
    <dbReference type="NCBI Taxonomy" id="1339210"/>
    <lineage>
        <taxon>Bacteria</taxon>
        <taxon>Pseudomonadati</taxon>
        <taxon>Pseudomonadota</taxon>
        <taxon>Alphaproteobacteria</taxon>
        <taxon>Hyphomicrobiales</taxon>
        <taxon>Methylobacteriaceae</taxon>
        <taxon>Enterovirga</taxon>
    </lineage>
</organism>
<dbReference type="RefSeq" id="WP_133768258.1">
    <property type="nucleotide sequence ID" value="NZ_SNZR01000011.1"/>
</dbReference>
<evidence type="ECO:0000256" key="2">
    <source>
        <dbReference type="ARBA" id="ARBA00022801"/>
    </source>
</evidence>
<proteinExistence type="predicted"/>
<keyword evidence="2" id="KW-0378">Hydrolase</keyword>
<dbReference type="AlphaFoldDB" id="A0A4R7C4C3"/>
<dbReference type="Gene3D" id="2.40.100.10">
    <property type="entry name" value="Cyclophilin-like"/>
    <property type="match status" value="1"/>
</dbReference>
<evidence type="ECO:0000313" key="5">
    <source>
        <dbReference type="EMBL" id="TDR93238.1"/>
    </source>
</evidence>